<dbReference type="EMBL" id="JBHSFQ010000005">
    <property type="protein sequence ID" value="MFC4561795.1"/>
    <property type="molecule type" value="Genomic_DNA"/>
</dbReference>
<dbReference type="Gene3D" id="3.40.50.2300">
    <property type="match status" value="2"/>
</dbReference>
<gene>
    <name evidence="2" type="ORF">ACFO4E_07990</name>
</gene>
<dbReference type="RefSeq" id="WP_378572409.1">
    <property type="nucleotide sequence ID" value="NZ_JBHSFQ010000005.1"/>
</dbReference>
<feature type="region of interest" description="Disordered" evidence="1">
    <location>
        <begin position="462"/>
        <end position="495"/>
    </location>
</feature>
<evidence type="ECO:0008006" key="4">
    <source>
        <dbReference type="Google" id="ProtNLM"/>
    </source>
</evidence>
<dbReference type="Proteomes" id="UP001595923">
    <property type="component" value="Unassembled WGS sequence"/>
</dbReference>
<sequence length="495" mass="52361">MIPTPPRPRLSRARLIAAAAPLLLLAAAVLYAVPHVRCGNLWADIRVRGGDGECVGTTDGSHVFDPAFTDVQARIAAENERVAEQIDGGAAAARIALLTQLTPTEEGAMSPDQVLRSLEGAYVAQIRANRTRGIGDPTPLIQLVLANEGSRQEHWEPVVDRLVEMSTEPVPLLAVIGLGVGIQATSDAAERLSANDVAMVAAVVAADELNDATHPGLLRVGPSSTDYATALRGYVEAHDRLRTGMLVYDENAPDLFVNSLSSAYSAEMSDYTEGIPPQPFSGAALDDEPSPTLFASASQNICDAEVDMVFYAGRGVDLRGLVDSLHSRSCAREPLTVFFASTGLALRGDDDALDLLEEGNLTVVQAAASDPDWVNGARGAPEGFAAFADAYDENFGDPGAGLENGYAVAHHDAMMVAVQAIRLRDREGGDRAESLDGMRRALFRLNSANVVRAAGGTLAFSTTRDGDPGDKPVPVVEIPRSTESPAHDLYTTPEE</sequence>
<proteinExistence type="predicted"/>
<dbReference type="SUPFAM" id="SSF53822">
    <property type="entry name" value="Periplasmic binding protein-like I"/>
    <property type="match status" value="1"/>
</dbReference>
<reference evidence="3" key="1">
    <citation type="journal article" date="2019" name="Int. J. Syst. Evol. Microbiol.">
        <title>The Global Catalogue of Microorganisms (GCM) 10K type strain sequencing project: providing services to taxonomists for standard genome sequencing and annotation.</title>
        <authorList>
            <consortium name="The Broad Institute Genomics Platform"/>
            <consortium name="The Broad Institute Genome Sequencing Center for Infectious Disease"/>
            <person name="Wu L."/>
            <person name="Ma J."/>
        </authorList>
    </citation>
    <scope>NUCLEOTIDE SEQUENCE [LARGE SCALE GENOMIC DNA]</scope>
    <source>
        <strain evidence="3">XZYJ18</strain>
    </source>
</reference>
<organism evidence="2 3">
    <name type="scientific">Nocardiopsis mangrovi</name>
    <dbReference type="NCBI Taxonomy" id="1179818"/>
    <lineage>
        <taxon>Bacteria</taxon>
        <taxon>Bacillati</taxon>
        <taxon>Actinomycetota</taxon>
        <taxon>Actinomycetes</taxon>
        <taxon>Streptosporangiales</taxon>
        <taxon>Nocardiopsidaceae</taxon>
        <taxon>Nocardiopsis</taxon>
    </lineage>
</organism>
<dbReference type="InterPro" id="IPR028082">
    <property type="entry name" value="Peripla_BP_I"/>
</dbReference>
<protein>
    <recommendedName>
        <fullName evidence="4">ABC transporter substrate-binding protein</fullName>
    </recommendedName>
</protein>
<evidence type="ECO:0000313" key="2">
    <source>
        <dbReference type="EMBL" id="MFC4561795.1"/>
    </source>
</evidence>
<accession>A0ABV9DV21</accession>
<evidence type="ECO:0000313" key="3">
    <source>
        <dbReference type="Proteomes" id="UP001595923"/>
    </source>
</evidence>
<name>A0ABV9DV21_9ACTN</name>
<keyword evidence="3" id="KW-1185">Reference proteome</keyword>
<comment type="caution">
    <text evidence="2">The sequence shown here is derived from an EMBL/GenBank/DDBJ whole genome shotgun (WGS) entry which is preliminary data.</text>
</comment>
<evidence type="ECO:0000256" key="1">
    <source>
        <dbReference type="SAM" id="MobiDB-lite"/>
    </source>
</evidence>